<sequence length="406" mass="41903">MAAAVTGAVTNSKAVPLGEGGFSRALVAAVIVGLAAALVFQTFSDNYPFDLAYFTTAGRMWAAGLDPYGPAFADHGAPYIAPNAALWAYPPQWWAPSVALGLLDNTAAVIVWKLLNLGALAAGTILLHDAVRPRMPIEALDLLFAALLLTADATRITLHLGQTSLLVLLGFAFLIHGLRFGGEKRKIAGLCLLLLKPQFGLLFLLLTLTLPGARHAALIAVALSASACLPVLATFGVGGTVESAQHFLANLGAYADLTWNRPGELTGISFAAAMLGLSAPSPLACVAAAAGLALWLCREPSDRTGVRLCVVGLACLYAIAPLHPYDMALIPFFLLLLPRLSVAAAIVLTWRTSSVAFALLGTQAGAAFPGIFTASLIQAGAATIAVALLLAGVIVGRPLASDAPAR</sequence>
<evidence type="ECO:0000256" key="1">
    <source>
        <dbReference type="ARBA" id="ARBA00004651"/>
    </source>
</evidence>
<organism evidence="9 10">
    <name type="scientific">Sphingomonas tabacisoli</name>
    <dbReference type="NCBI Taxonomy" id="2249466"/>
    <lineage>
        <taxon>Bacteria</taxon>
        <taxon>Pseudomonadati</taxon>
        <taxon>Pseudomonadota</taxon>
        <taxon>Alphaproteobacteria</taxon>
        <taxon>Sphingomonadales</taxon>
        <taxon>Sphingomonadaceae</taxon>
        <taxon>Sphingomonas</taxon>
    </lineage>
</organism>
<keyword evidence="2" id="KW-1003">Cell membrane</keyword>
<comment type="similarity">
    <text evidence="7">Belongs to the glycosyltransferase 87 family.</text>
</comment>
<evidence type="ECO:0000256" key="2">
    <source>
        <dbReference type="ARBA" id="ARBA00022475"/>
    </source>
</evidence>
<feature type="transmembrane region" description="Helical" evidence="8">
    <location>
        <begin position="304"/>
        <end position="322"/>
    </location>
</feature>
<feature type="transmembrane region" description="Helical" evidence="8">
    <location>
        <begin position="187"/>
        <end position="210"/>
    </location>
</feature>
<feature type="transmembrane region" description="Helical" evidence="8">
    <location>
        <begin position="268"/>
        <end position="297"/>
    </location>
</feature>
<feature type="transmembrane region" description="Helical" evidence="8">
    <location>
        <begin position="21"/>
        <end position="43"/>
    </location>
</feature>
<keyword evidence="5 8" id="KW-1133">Transmembrane helix</keyword>
<evidence type="ECO:0000256" key="4">
    <source>
        <dbReference type="ARBA" id="ARBA00022692"/>
    </source>
</evidence>
<evidence type="ECO:0000313" key="9">
    <source>
        <dbReference type="EMBL" id="MFD1611881.1"/>
    </source>
</evidence>
<dbReference type="Proteomes" id="UP001597115">
    <property type="component" value="Unassembled WGS sequence"/>
</dbReference>
<evidence type="ECO:0000256" key="3">
    <source>
        <dbReference type="ARBA" id="ARBA00022679"/>
    </source>
</evidence>
<evidence type="ECO:0000256" key="8">
    <source>
        <dbReference type="SAM" id="Phobius"/>
    </source>
</evidence>
<evidence type="ECO:0000256" key="5">
    <source>
        <dbReference type="ARBA" id="ARBA00022989"/>
    </source>
</evidence>
<accession>A0ABW4I327</accession>
<proteinExistence type="inferred from homology"/>
<feature type="transmembrane region" description="Helical" evidence="8">
    <location>
        <begin position="217"/>
        <end position="238"/>
    </location>
</feature>
<protein>
    <submittedName>
        <fullName evidence="9">Glycosyltransferase 87 family protein</fullName>
    </submittedName>
</protein>
<keyword evidence="10" id="KW-1185">Reference proteome</keyword>
<name>A0ABW4I327_9SPHN</name>
<keyword evidence="4 8" id="KW-0812">Transmembrane</keyword>
<feature type="transmembrane region" description="Helical" evidence="8">
    <location>
        <begin position="110"/>
        <end position="130"/>
    </location>
</feature>
<dbReference type="RefSeq" id="WP_380888456.1">
    <property type="nucleotide sequence ID" value="NZ_JBHUDY010000001.1"/>
</dbReference>
<dbReference type="EMBL" id="JBHUDY010000001">
    <property type="protein sequence ID" value="MFD1611881.1"/>
    <property type="molecule type" value="Genomic_DNA"/>
</dbReference>
<feature type="transmembrane region" description="Helical" evidence="8">
    <location>
        <begin position="355"/>
        <end position="374"/>
    </location>
</feature>
<comment type="subcellular location">
    <subcellularLocation>
        <location evidence="1">Cell membrane</location>
        <topology evidence="1">Multi-pass membrane protein</topology>
    </subcellularLocation>
</comment>
<comment type="caution">
    <text evidence="9">The sequence shown here is derived from an EMBL/GenBank/DDBJ whole genome shotgun (WGS) entry which is preliminary data.</text>
</comment>
<keyword evidence="6 8" id="KW-0472">Membrane</keyword>
<reference evidence="10" key="1">
    <citation type="journal article" date="2019" name="Int. J. Syst. Evol. Microbiol.">
        <title>The Global Catalogue of Microorganisms (GCM) 10K type strain sequencing project: providing services to taxonomists for standard genome sequencing and annotation.</title>
        <authorList>
            <consortium name="The Broad Institute Genomics Platform"/>
            <consortium name="The Broad Institute Genome Sequencing Center for Infectious Disease"/>
            <person name="Wu L."/>
            <person name="Ma J."/>
        </authorList>
    </citation>
    <scope>NUCLEOTIDE SEQUENCE [LARGE SCALE GENOMIC DNA]</scope>
    <source>
        <strain evidence="10">CGMCC 1.16275</strain>
    </source>
</reference>
<dbReference type="Pfam" id="PF09594">
    <property type="entry name" value="GT87"/>
    <property type="match status" value="1"/>
</dbReference>
<evidence type="ECO:0000313" key="10">
    <source>
        <dbReference type="Proteomes" id="UP001597115"/>
    </source>
</evidence>
<evidence type="ECO:0000256" key="7">
    <source>
        <dbReference type="ARBA" id="ARBA00024033"/>
    </source>
</evidence>
<feature type="transmembrane region" description="Helical" evidence="8">
    <location>
        <begin position="328"/>
        <end position="348"/>
    </location>
</feature>
<keyword evidence="3" id="KW-0808">Transferase</keyword>
<evidence type="ECO:0000256" key="6">
    <source>
        <dbReference type="ARBA" id="ARBA00023136"/>
    </source>
</evidence>
<feature type="transmembrane region" description="Helical" evidence="8">
    <location>
        <begin position="380"/>
        <end position="400"/>
    </location>
</feature>
<dbReference type="InterPro" id="IPR018584">
    <property type="entry name" value="GT87"/>
</dbReference>
<feature type="transmembrane region" description="Helical" evidence="8">
    <location>
        <begin position="142"/>
        <end position="175"/>
    </location>
</feature>
<gene>
    <name evidence="9" type="ORF">ACFSCW_08715</name>
</gene>